<accession>A0A8H7HQ46</accession>
<feature type="compositionally biased region" description="Basic and acidic residues" evidence="1">
    <location>
        <begin position="264"/>
        <end position="273"/>
    </location>
</feature>
<feature type="region of interest" description="Disordered" evidence="1">
    <location>
        <begin position="221"/>
        <end position="292"/>
    </location>
</feature>
<keyword evidence="2" id="KW-1133">Transmembrane helix</keyword>
<keyword evidence="2" id="KW-0472">Membrane</keyword>
<dbReference type="EMBL" id="JACYCD010000239">
    <property type="protein sequence ID" value="KAF8699159.1"/>
    <property type="molecule type" value="Genomic_DNA"/>
</dbReference>
<reference evidence="3" key="1">
    <citation type="submission" date="2020-09" db="EMBL/GenBank/DDBJ databases">
        <title>Comparative genome analyses of four rice-infecting Rhizoctonia solani isolates reveal extensive enrichment of homogalacturonan modification genes.</title>
        <authorList>
            <person name="Lee D.-Y."/>
            <person name="Jeon J."/>
            <person name="Kim K.-T."/>
            <person name="Cheong K."/>
            <person name="Song H."/>
            <person name="Choi G."/>
            <person name="Ko J."/>
            <person name="Opiyo S.O."/>
            <person name="Zuo S."/>
            <person name="Madhav S."/>
            <person name="Lee Y.-H."/>
            <person name="Wang G.-L."/>
        </authorList>
    </citation>
    <scope>NUCLEOTIDE SEQUENCE</scope>
    <source>
        <strain evidence="3">AG1-IA WGL</strain>
    </source>
</reference>
<evidence type="ECO:0000313" key="4">
    <source>
        <dbReference type="Proteomes" id="UP000602905"/>
    </source>
</evidence>
<feature type="compositionally biased region" description="Pro residues" evidence="1">
    <location>
        <begin position="361"/>
        <end position="381"/>
    </location>
</feature>
<feature type="non-terminal residue" evidence="3">
    <location>
        <position position="433"/>
    </location>
</feature>
<comment type="caution">
    <text evidence="3">The sequence shown here is derived from an EMBL/GenBank/DDBJ whole genome shotgun (WGS) entry which is preliminary data.</text>
</comment>
<name>A0A8H7HQ46_9AGAM</name>
<evidence type="ECO:0000256" key="1">
    <source>
        <dbReference type="SAM" id="MobiDB-lite"/>
    </source>
</evidence>
<feature type="transmembrane region" description="Helical" evidence="2">
    <location>
        <begin position="137"/>
        <end position="159"/>
    </location>
</feature>
<feature type="transmembrane region" description="Helical" evidence="2">
    <location>
        <begin position="195"/>
        <end position="215"/>
    </location>
</feature>
<feature type="compositionally biased region" description="Basic and acidic residues" evidence="1">
    <location>
        <begin position="227"/>
        <end position="255"/>
    </location>
</feature>
<dbReference type="OrthoDB" id="2218151at2759"/>
<protein>
    <submittedName>
        <fullName evidence="3">Membrane-associating domain</fullName>
    </submittedName>
</protein>
<feature type="transmembrane region" description="Helical" evidence="2">
    <location>
        <begin position="58"/>
        <end position="83"/>
    </location>
</feature>
<sequence length="433" mass="46812">MALIDHITNAVNKFIPQKKEEFPKPLATASGGIGHGMQFDDDVRSSLHWQMPLSKPAIVYYACQIFFSFLAMCCFASVASFQAKWHVGPSGLSGFAIFVSVTLLVLSIFCLMVPVIYDKYDRLIRLARALQEVRVAFILATAGLIWSLLISFVTTISAFTQAGCKNPDNDPNAGLGDTYKQQLKGWCSTKKAGAVFFWLAFAAWVATFVVAVLEWRSGKMRGSRRNTGREEGFVPPMHDDTESVFTREYDRRPNNDDDDEDDIDHERDQHRSPFADQAPQLPPPSFAVDPQPRVSMDAYGAFSDPVPSGYGGNDPTSPVGGIPANRPVSHISAVPSDPYAQIRANLTGATAAGGHISPHSPQTPAPATVPTPPSGYPPAPPNYSASPPLTYNDPFAGTGAASYGGAGGFALPQQQPQPPAQPPQSGYQYPTYQ</sequence>
<gene>
    <name evidence="3" type="ORF">RHS03_07459</name>
</gene>
<evidence type="ECO:0000313" key="3">
    <source>
        <dbReference type="EMBL" id="KAF8699159.1"/>
    </source>
</evidence>
<evidence type="ECO:0000256" key="2">
    <source>
        <dbReference type="SAM" id="Phobius"/>
    </source>
</evidence>
<dbReference type="AlphaFoldDB" id="A0A8H7HQ46"/>
<feature type="region of interest" description="Disordered" evidence="1">
    <location>
        <begin position="351"/>
        <end position="433"/>
    </location>
</feature>
<organism evidence="3 4">
    <name type="scientific">Rhizoctonia solani</name>
    <dbReference type="NCBI Taxonomy" id="456999"/>
    <lineage>
        <taxon>Eukaryota</taxon>
        <taxon>Fungi</taxon>
        <taxon>Dikarya</taxon>
        <taxon>Basidiomycota</taxon>
        <taxon>Agaricomycotina</taxon>
        <taxon>Agaricomycetes</taxon>
        <taxon>Cantharellales</taxon>
        <taxon>Ceratobasidiaceae</taxon>
        <taxon>Rhizoctonia</taxon>
    </lineage>
</organism>
<dbReference type="Proteomes" id="UP000602905">
    <property type="component" value="Unassembled WGS sequence"/>
</dbReference>
<feature type="transmembrane region" description="Helical" evidence="2">
    <location>
        <begin position="95"/>
        <end position="117"/>
    </location>
</feature>
<keyword evidence="2" id="KW-0812">Transmembrane</keyword>
<proteinExistence type="predicted"/>